<proteinExistence type="predicted"/>
<dbReference type="Proteomes" id="UP001062846">
    <property type="component" value="Chromosome 8"/>
</dbReference>
<evidence type="ECO:0000313" key="1">
    <source>
        <dbReference type="EMBL" id="KAI8544523.1"/>
    </source>
</evidence>
<organism evidence="1 2">
    <name type="scientific">Rhododendron molle</name>
    <name type="common">Chinese azalea</name>
    <name type="synonym">Azalea mollis</name>
    <dbReference type="NCBI Taxonomy" id="49168"/>
    <lineage>
        <taxon>Eukaryota</taxon>
        <taxon>Viridiplantae</taxon>
        <taxon>Streptophyta</taxon>
        <taxon>Embryophyta</taxon>
        <taxon>Tracheophyta</taxon>
        <taxon>Spermatophyta</taxon>
        <taxon>Magnoliopsida</taxon>
        <taxon>eudicotyledons</taxon>
        <taxon>Gunneridae</taxon>
        <taxon>Pentapetalae</taxon>
        <taxon>asterids</taxon>
        <taxon>Ericales</taxon>
        <taxon>Ericaceae</taxon>
        <taxon>Ericoideae</taxon>
        <taxon>Rhodoreae</taxon>
        <taxon>Rhododendron</taxon>
    </lineage>
</organism>
<protein>
    <submittedName>
        <fullName evidence="1">Uncharacterized protein</fullName>
    </submittedName>
</protein>
<comment type="caution">
    <text evidence="1">The sequence shown here is derived from an EMBL/GenBank/DDBJ whole genome shotgun (WGS) entry which is preliminary data.</text>
</comment>
<dbReference type="EMBL" id="CM046395">
    <property type="protein sequence ID" value="KAI8544523.1"/>
    <property type="molecule type" value="Genomic_DNA"/>
</dbReference>
<keyword evidence="2" id="KW-1185">Reference proteome</keyword>
<accession>A0ACC0MW59</accession>
<name>A0ACC0MW59_RHOML</name>
<sequence>MIRGSGVLFVHPGILLFVSAAGHSSCGSKESVRGADIYMIESYCVGNFCLTTLTSRATCYAHPSWAANQVDFPYFSFWYVRK</sequence>
<reference evidence="1" key="1">
    <citation type="submission" date="2022-02" db="EMBL/GenBank/DDBJ databases">
        <title>Plant Genome Project.</title>
        <authorList>
            <person name="Zhang R.-G."/>
        </authorList>
    </citation>
    <scope>NUCLEOTIDE SEQUENCE</scope>
    <source>
        <strain evidence="1">AT1</strain>
    </source>
</reference>
<gene>
    <name evidence="1" type="ORF">RHMOL_Rhmol08G0303900</name>
</gene>
<evidence type="ECO:0000313" key="2">
    <source>
        <dbReference type="Proteomes" id="UP001062846"/>
    </source>
</evidence>